<reference evidence="1 2" key="1">
    <citation type="submission" date="2018-06" db="EMBL/GenBank/DDBJ databases">
        <title>Mucibacter soli gen. nov., sp. nov., a new member of the family Chitinophagaceae producing mucin.</title>
        <authorList>
            <person name="Kim M.-K."/>
            <person name="Park S."/>
            <person name="Kim T.-S."/>
            <person name="Joung Y."/>
            <person name="Han J.-H."/>
            <person name="Kim S.B."/>
        </authorList>
    </citation>
    <scope>NUCLEOTIDE SEQUENCE [LARGE SCALE GENOMIC DNA]</scope>
    <source>
        <strain evidence="1 2">R1-15</strain>
    </source>
</reference>
<sequence length="152" mass="17205">MKPQTLILAIFLILFQSSCSKEKTQCSAADIMRPFIFRVSDSNGADLLNPMTKNYIGVPAVSMVDQDTSWDIIVDSVSGRYFARTSIPIIIPDNYLLKSSRIVISFANRVGNDTARISYQPAGRCNMHVMDTIFFDSRAYRQDKDGIYNFNR</sequence>
<evidence type="ECO:0000313" key="1">
    <source>
        <dbReference type="EMBL" id="PZF73698.1"/>
    </source>
</evidence>
<protein>
    <submittedName>
        <fullName evidence="1">Uncharacterized protein</fullName>
    </submittedName>
</protein>
<dbReference type="EMBL" id="QKTW01000010">
    <property type="protein sequence ID" value="PZF73698.1"/>
    <property type="molecule type" value="Genomic_DNA"/>
</dbReference>
<dbReference type="AlphaFoldDB" id="A0A2W2B125"/>
<organism evidence="1 2">
    <name type="scientific">Taibaiella soli</name>
    <dbReference type="NCBI Taxonomy" id="1649169"/>
    <lineage>
        <taxon>Bacteria</taxon>
        <taxon>Pseudomonadati</taxon>
        <taxon>Bacteroidota</taxon>
        <taxon>Chitinophagia</taxon>
        <taxon>Chitinophagales</taxon>
        <taxon>Chitinophagaceae</taxon>
        <taxon>Taibaiella</taxon>
    </lineage>
</organism>
<keyword evidence="2" id="KW-1185">Reference proteome</keyword>
<comment type="caution">
    <text evidence="1">The sequence shown here is derived from an EMBL/GenBank/DDBJ whole genome shotgun (WGS) entry which is preliminary data.</text>
</comment>
<dbReference type="Proteomes" id="UP000248745">
    <property type="component" value="Unassembled WGS sequence"/>
</dbReference>
<evidence type="ECO:0000313" key="2">
    <source>
        <dbReference type="Proteomes" id="UP000248745"/>
    </source>
</evidence>
<accession>A0A2W2B125</accession>
<name>A0A2W2B125_9BACT</name>
<gene>
    <name evidence="1" type="ORF">DN068_06795</name>
</gene>
<proteinExistence type="predicted"/>